<accession>A0A835ZGT7</accession>
<dbReference type="GO" id="GO:0010207">
    <property type="term" value="P:photosystem II assembly"/>
    <property type="evidence" value="ECO:0007669"/>
    <property type="project" value="InterPro"/>
</dbReference>
<dbReference type="EMBL" id="JAFCMP010000003">
    <property type="protein sequence ID" value="KAG5192616.1"/>
    <property type="molecule type" value="Genomic_DNA"/>
</dbReference>
<dbReference type="PANTHER" id="PTHR34793">
    <property type="entry name" value="PROTEIN THYLAKOID FORMATION 1, CHLOROPLASTIC"/>
    <property type="match status" value="1"/>
</dbReference>
<evidence type="ECO:0000256" key="1">
    <source>
        <dbReference type="ARBA" id="ARBA00023054"/>
    </source>
</evidence>
<evidence type="ECO:0000256" key="2">
    <source>
        <dbReference type="SAM" id="Coils"/>
    </source>
</evidence>
<dbReference type="PANTHER" id="PTHR34793:SF1">
    <property type="entry name" value="PROTEIN THYLAKOID FORMATION 1, CHLOROPLASTIC"/>
    <property type="match status" value="1"/>
</dbReference>
<sequence>MSDPDTPLVKRFGSLKGRDVKPVSESMMSFCKCYPKPILPQYRTLVNDLIQSTHLSVVDARFKYDAVFATGLHGIFFKLMRSYPGEGEEKVIFDCLMNCIDLDPAQVTADAEGLISWAKSASEADLEEAMKGEGSSALAAVANAAKEDEFYLYSKNWGLGLILIMEAAGVETSEEKMEHFVALLGFPAGKAKQDLLQYKEVLEKTAQAEQLFKEIEIREKKKMADRLEEKARRALEEAAKVESAIN</sequence>
<organism evidence="3 4">
    <name type="scientific">Tribonema minus</name>
    <dbReference type="NCBI Taxonomy" id="303371"/>
    <lineage>
        <taxon>Eukaryota</taxon>
        <taxon>Sar</taxon>
        <taxon>Stramenopiles</taxon>
        <taxon>Ochrophyta</taxon>
        <taxon>PX clade</taxon>
        <taxon>Xanthophyceae</taxon>
        <taxon>Tribonematales</taxon>
        <taxon>Tribonemataceae</taxon>
        <taxon>Tribonema</taxon>
    </lineage>
</organism>
<feature type="coiled-coil region" evidence="2">
    <location>
        <begin position="217"/>
        <end position="244"/>
    </location>
</feature>
<name>A0A835ZGT7_9STRA</name>
<evidence type="ECO:0000313" key="3">
    <source>
        <dbReference type="EMBL" id="KAG5192616.1"/>
    </source>
</evidence>
<proteinExistence type="predicted"/>
<dbReference type="InterPro" id="IPR017499">
    <property type="entry name" value="Thf1"/>
</dbReference>
<dbReference type="AlphaFoldDB" id="A0A835ZGT7"/>
<dbReference type="Pfam" id="PF11264">
    <property type="entry name" value="ThylakoidFormat"/>
    <property type="match status" value="1"/>
</dbReference>
<dbReference type="Proteomes" id="UP000664859">
    <property type="component" value="Unassembled WGS sequence"/>
</dbReference>
<protein>
    <submittedName>
        <fullName evidence="3">Thylakoid formation protein-domain-containing protein</fullName>
    </submittedName>
</protein>
<gene>
    <name evidence="3" type="ORF">JKP88DRAFT_284138</name>
</gene>
<keyword evidence="4" id="KW-1185">Reference proteome</keyword>
<reference evidence="3" key="1">
    <citation type="submission" date="2021-02" db="EMBL/GenBank/DDBJ databases">
        <title>First Annotated Genome of the Yellow-green Alga Tribonema minus.</title>
        <authorList>
            <person name="Mahan K.M."/>
        </authorList>
    </citation>
    <scope>NUCLEOTIDE SEQUENCE</scope>
    <source>
        <strain evidence="3">UTEX B ZZ1240</strain>
    </source>
</reference>
<comment type="caution">
    <text evidence="3">The sequence shown here is derived from an EMBL/GenBank/DDBJ whole genome shotgun (WGS) entry which is preliminary data.</text>
</comment>
<keyword evidence="1 2" id="KW-0175">Coiled coil</keyword>
<evidence type="ECO:0000313" key="4">
    <source>
        <dbReference type="Proteomes" id="UP000664859"/>
    </source>
</evidence>
<dbReference type="OrthoDB" id="4812at2759"/>